<evidence type="ECO:0000313" key="3">
    <source>
        <dbReference type="Proteomes" id="UP000037510"/>
    </source>
</evidence>
<evidence type="ECO:0000256" key="1">
    <source>
        <dbReference type="SAM" id="Phobius"/>
    </source>
</evidence>
<proteinExistence type="predicted"/>
<protein>
    <recommendedName>
        <fullName evidence="4">Transmembrane protein</fullName>
    </recommendedName>
</protein>
<feature type="transmembrane region" description="Helical" evidence="1">
    <location>
        <begin position="12"/>
        <end position="32"/>
    </location>
</feature>
<keyword evidence="1" id="KW-0812">Transmembrane</keyword>
<gene>
    <name evidence="2" type="ORF">OBRU01_08959</name>
</gene>
<keyword evidence="3" id="KW-1185">Reference proteome</keyword>
<dbReference type="Proteomes" id="UP000037510">
    <property type="component" value="Unassembled WGS sequence"/>
</dbReference>
<dbReference type="AlphaFoldDB" id="A0A0L7LH07"/>
<organism evidence="2 3">
    <name type="scientific">Operophtera brumata</name>
    <name type="common">Winter moth</name>
    <name type="synonym">Phalaena brumata</name>
    <dbReference type="NCBI Taxonomy" id="104452"/>
    <lineage>
        <taxon>Eukaryota</taxon>
        <taxon>Metazoa</taxon>
        <taxon>Ecdysozoa</taxon>
        <taxon>Arthropoda</taxon>
        <taxon>Hexapoda</taxon>
        <taxon>Insecta</taxon>
        <taxon>Pterygota</taxon>
        <taxon>Neoptera</taxon>
        <taxon>Endopterygota</taxon>
        <taxon>Lepidoptera</taxon>
        <taxon>Glossata</taxon>
        <taxon>Ditrysia</taxon>
        <taxon>Geometroidea</taxon>
        <taxon>Geometridae</taxon>
        <taxon>Larentiinae</taxon>
        <taxon>Operophtera</taxon>
    </lineage>
</organism>
<keyword evidence="1" id="KW-1133">Transmembrane helix</keyword>
<dbReference type="EMBL" id="JTDY01001151">
    <property type="protein sequence ID" value="KOB74727.1"/>
    <property type="molecule type" value="Genomic_DNA"/>
</dbReference>
<keyword evidence="1" id="KW-0472">Membrane</keyword>
<name>A0A0L7LH07_OPEBR</name>
<sequence length="114" mass="12986">MQAWTPVLANIALLIVATLHCLVCVVTIYCLSKRVCPCFKPRQPFDHNQFDPGFKALPVVVHVDEGKKGHDVERSKNHELCKDLEAKLQGETMKKNKVKCLYYMFLGFPEALLQ</sequence>
<accession>A0A0L7LH07</accession>
<comment type="caution">
    <text evidence="2">The sequence shown here is derived from an EMBL/GenBank/DDBJ whole genome shotgun (WGS) entry which is preliminary data.</text>
</comment>
<evidence type="ECO:0008006" key="4">
    <source>
        <dbReference type="Google" id="ProtNLM"/>
    </source>
</evidence>
<reference evidence="2 3" key="1">
    <citation type="journal article" date="2015" name="Genome Biol. Evol.">
        <title>The genome of winter moth (Operophtera brumata) provides a genomic perspective on sexual dimorphism and phenology.</title>
        <authorList>
            <person name="Derks M.F."/>
            <person name="Smit S."/>
            <person name="Salis L."/>
            <person name="Schijlen E."/>
            <person name="Bossers A."/>
            <person name="Mateman C."/>
            <person name="Pijl A.S."/>
            <person name="de Ridder D."/>
            <person name="Groenen M.A."/>
            <person name="Visser M.E."/>
            <person name="Megens H.J."/>
        </authorList>
    </citation>
    <scope>NUCLEOTIDE SEQUENCE [LARGE SCALE GENOMIC DNA]</scope>
    <source>
        <strain evidence="2">WM2013NL</strain>
        <tissue evidence="2">Head and thorax</tissue>
    </source>
</reference>
<evidence type="ECO:0000313" key="2">
    <source>
        <dbReference type="EMBL" id="KOB74727.1"/>
    </source>
</evidence>
<dbReference type="OrthoDB" id="7733275at2759"/>